<evidence type="ECO:0000256" key="3">
    <source>
        <dbReference type="SAM" id="Phobius"/>
    </source>
</evidence>
<dbReference type="NCBIfam" id="TIGR00369">
    <property type="entry name" value="unchar_dom_1"/>
    <property type="match status" value="1"/>
</dbReference>
<dbReference type="CDD" id="cd03443">
    <property type="entry name" value="PaaI_thioesterase"/>
    <property type="match status" value="1"/>
</dbReference>
<evidence type="ECO:0000256" key="2">
    <source>
        <dbReference type="ARBA" id="ARBA00022801"/>
    </source>
</evidence>
<name>A0A0D8BVA1_GEOKU</name>
<dbReference type="InterPro" id="IPR003736">
    <property type="entry name" value="PAAI_dom"/>
</dbReference>
<keyword evidence="2" id="KW-0378">Hydrolase</keyword>
<proteinExistence type="inferred from homology"/>
<dbReference type="Proteomes" id="UP000032522">
    <property type="component" value="Unassembled WGS sequence"/>
</dbReference>
<feature type="domain" description="Thioesterase" evidence="4">
    <location>
        <begin position="50"/>
        <end position="123"/>
    </location>
</feature>
<dbReference type="RefSeq" id="WP_044731608.1">
    <property type="nucleotide sequence ID" value="NZ_JYBP01000003.1"/>
</dbReference>
<reference evidence="5 6" key="1">
    <citation type="submission" date="2015-01" db="EMBL/GenBank/DDBJ databases">
        <authorList>
            <person name="Filippidou S."/>
            <person name="Jeanneret N."/>
            <person name="Russel-Delif L."/>
            <person name="Junier T."/>
            <person name="Wunderlin T."/>
            <person name="Molina V."/>
            <person name="Johnson S.L."/>
            <person name="Davenport K.W."/>
            <person name="Chain P.S."/>
            <person name="Dorador C."/>
            <person name="Junier P."/>
        </authorList>
    </citation>
    <scope>NUCLEOTIDE SEQUENCE [LARGE SCALE GENOMIC DNA]</scope>
    <source>
        <strain evidence="5 6">Et7/4</strain>
    </source>
</reference>
<dbReference type="PANTHER" id="PTHR21660:SF1">
    <property type="entry name" value="ACYL-COENZYME A THIOESTERASE 13"/>
    <property type="match status" value="1"/>
</dbReference>
<dbReference type="InterPro" id="IPR029069">
    <property type="entry name" value="HotDog_dom_sf"/>
</dbReference>
<comment type="similarity">
    <text evidence="1">Belongs to the thioesterase PaaI family.</text>
</comment>
<evidence type="ECO:0000256" key="1">
    <source>
        <dbReference type="ARBA" id="ARBA00008324"/>
    </source>
</evidence>
<comment type="caution">
    <text evidence="5">The sequence shown here is derived from an EMBL/GenBank/DDBJ whole genome shotgun (WGS) entry which is preliminary data.</text>
</comment>
<gene>
    <name evidence="5" type="ORF">LG52_1697</name>
</gene>
<accession>A0A0D8BVA1</accession>
<dbReference type="PATRIC" id="fig|1462.6.peg.1918"/>
<keyword evidence="3" id="KW-0472">Membrane</keyword>
<evidence type="ECO:0000313" key="6">
    <source>
        <dbReference type="Proteomes" id="UP000032522"/>
    </source>
</evidence>
<dbReference type="Gene3D" id="3.10.129.10">
    <property type="entry name" value="Hotdog Thioesterase"/>
    <property type="match status" value="1"/>
</dbReference>
<evidence type="ECO:0000313" key="5">
    <source>
        <dbReference type="EMBL" id="KJE28108.1"/>
    </source>
</evidence>
<protein>
    <recommendedName>
        <fullName evidence="4">Thioesterase domain-containing protein</fullName>
    </recommendedName>
</protein>
<sequence>MKPMTNLHDVIAGQSAPPPCDKSLGVRLTEARDGCAKGVWTISESLLNGNGVIMGGFVGAAADILMAYAVTTLLRDDQMHASINLQTTFHRPVAAGEAEIEARVEKLGKTVAYVTAIVRQNGKDVASATSSVLIMDKP</sequence>
<dbReference type="AlphaFoldDB" id="A0A0D8BVA1"/>
<dbReference type="OrthoDB" id="2735402at2"/>
<dbReference type="GO" id="GO:0047617">
    <property type="term" value="F:fatty acyl-CoA hydrolase activity"/>
    <property type="evidence" value="ECO:0007669"/>
    <property type="project" value="InterPro"/>
</dbReference>
<dbReference type="InterPro" id="IPR006683">
    <property type="entry name" value="Thioestr_dom"/>
</dbReference>
<dbReference type="Pfam" id="PF03061">
    <property type="entry name" value="4HBT"/>
    <property type="match status" value="1"/>
</dbReference>
<dbReference type="InterPro" id="IPR039298">
    <property type="entry name" value="ACOT13"/>
</dbReference>
<dbReference type="PANTHER" id="PTHR21660">
    <property type="entry name" value="THIOESTERASE SUPERFAMILY MEMBER-RELATED"/>
    <property type="match status" value="1"/>
</dbReference>
<evidence type="ECO:0000259" key="4">
    <source>
        <dbReference type="Pfam" id="PF03061"/>
    </source>
</evidence>
<dbReference type="SUPFAM" id="SSF54637">
    <property type="entry name" value="Thioesterase/thiol ester dehydrase-isomerase"/>
    <property type="match status" value="1"/>
</dbReference>
<keyword evidence="3" id="KW-0812">Transmembrane</keyword>
<dbReference type="EMBL" id="JYBP01000003">
    <property type="protein sequence ID" value="KJE28108.1"/>
    <property type="molecule type" value="Genomic_DNA"/>
</dbReference>
<feature type="transmembrane region" description="Helical" evidence="3">
    <location>
        <begin position="52"/>
        <end position="74"/>
    </location>
</feature>
<organism evidence="5 6">
    <name type="scientific">Geobacillus kaustophilus</name>
    <dbReference type="NCBI Taxonomy" id="1462"/>
    <lineage>
        <taxon>Bacteria</taxon>
        <taxon>Bacillati</taxon>
        <taxon>Bacillota</taxon>
        <taxon>Bacilli</taxon>
        <taxon>Bacillales</taxon>
        <taxon>Anoxybacillaceae</taxon>
        <taxon>Geobacillus</taxon>
        <taxon>Geobacillus thermoleovorans group</taxon>
    </lineage>
</organism>
<keyword evidence="3" id="KW-1133">Transmembrane helix</keyword>